<dbReference type="EMBL" id="JAQQWE010000001">
    <property type="protein sequence ID" value="KAK7966563.1"/>
    <property type="molecule type" value="Genomic_DNA"/>
</dbReference>
<organism evidence="1 2">
    <name type="scientific">Apiospora aurea</name>
    <dbReference type="NCBI Taxonomy" id="335848"/>
    <lineage>
        <taxon>Eukaryota</taxon>
        <taxon>Fungi</taxon>
        <taxon>Dikarya</taxon>
        <taxon>Ascomycota</taxon>
        <taxon>Pezizomycotina</taxon>
        <taxon>Sordariomycetes</taxon>
        <taxon>Xylariomycetidae</taxon>
        <taxon>Amphisphaeriales</taxon>
        <taxon>Apiosporaceae</taxon>
        <taxon>Apiospora</taxon>
    </lineage>
</organism>
<protein>
    <submittedName>
        <fullName evidence="1">Uncharacterized protein</fullName>
    </submittedName>
</protein>
<proteinExistence type="predicted"/>
<sequence>MDVYLLQSPLASLPDYRYWQAGQLLFIQGPTAEDYHIVTAGGLIRDGKSLYMVIVQDVSLMGWSACGSSSSSSSSSAKHHTRCVPITRPIQYYQDLTTQEPVGQIGKVVHYSTEQGYGLVKVSSQWFRGDEEAVGQAAVPLEMLDQYVDEPEMMDLVEFSTASGEEVTGVVAEARPFCVASASSSSGARRKVHGLVVNTSSYPVRPEDCGIWVRRTVAAERPLLLGHVIGFSSEGADYSMVVLPFDRFKDDLKKTIRRKDFNMA</sequence>
<name>A0ABR1QV93_9PEZI</name>
<dbReference type="RefSeq" id="XP_066705955.1">
    <property type="nucleotide sequence ID" value="XM_066837062.1"/>
</dbReference>
<evidence type="ECO:0000313" key="2">
    <source>
        <dbReference type="Proteomes" id="UP001391051"/>
    </source>
</evidence>
<gene>
    <name evidence="1" type="ORF">PG986_000840</name>
</gene>
<comment type="caution">
    <text evidence="1">The sequence shown here is derived from an EMBL/GenBank/DDBJ whole genome shotgun (WGS) entry which is preliminary data.</text>
</comment>
<accession>A0ABR1QV93</accession>
<dbReference type="Proteomes" id="UP001391051">
    <property type="component" value="Unassembled WGS sequence"/>
</dbReference>
<keyword evidence="2" id="KW-1185">Reference proteome</keyword>
<reference evidence="1 2" key="1">
    <citation type="submission" date="2023-01" db="EMBL/GenBank/DDBJ databases">
        <title>Analysis of 21 Apiospora genomes using comparative genomics revels a genus with tremendous synthesis potential of carbohydrate active enzymes and secondary metabolites.</title>
        <authorList>
            <person name="Sorensen T."/>
        </authorList>
    </citation>
    <scope>NUCLEOTIDE SEQUENCE [LARGE SCALE GENOMIC DNA]</scope>
    <source>
        <strain evidence="1 2">CBS 24483</strain>
    </source>
</reference>
<evidence type="ECO:0000313" key="1">
    <source>
        <dbReference type="EMBL" id="KAK7966563.1"/>
    </source>
</evidence>
<dbReference type="GeneID" id="92070124"/>